<feature type="region of interest" description="Disordered" evidence="1">
    <location>
        <begin position="103"/>
        <end position="223"/>
    </location>
</feature>
<dbReference type="InParanoid" id="A0A2T3AVF2"/>
<gene>
    <name evidence="2" type="ORF">M430DRAFT_36709</name>
</gene>
<dbReference type="OrthoDB" id="3439027at2759"/>
<feature type="compositionally biased region" description="Basic and acidic residues" evidence="1">
    <location>
        <begin position="173"/>
        <end position="193"/>
    </location>
</feature>
<evidence type="ECO:0000313" key="2">
    <source>
        <dbReference type="EMBL" id="PSS12636.1"/>
    </source>
</evidence>
<accession>A0A2T3AVF2</accession>
<dbReference type="RefSeq" id="XP_024718634.1">
    <property type="nucleotide sequence ID" value="XM_024866982.1"/>
</dbReference>
<dbReference type="Proteomes" id="UP000241818">
    <property type="component" value="Unassembled WGS sequence"/>
</dbReference>
<organism evidence="2 3">
    <name type="scientific">Amorphotheca resinae ATCC 22711</name>
    <dbReference type="NCBI Taxonomy" id="857342"/>
    <lineage>
        <taxon>Eukaryota</taxon>
        <taxon>Fungi</taxon>
        <taxon>Dikarya</taxon>
        <taxon>Ascomycota</taxon>
        <taxon>Pezizomycotina</taxon>
        <taxon>Leotiomycetes</taxon>
        <taxon>Helotiales</taxon>
        <taxon>Amorphothecaceae</taxon>
        <taxon>Amorphotheca</taxon>
    </lineage>
</organism>
<keyword evidence="3" id="KW-1185">Reference proteome</keyword>
<evidence type="ECO:0000256" key="1">
    <source>
        <dbReference type="SAM" id="MobiDB-lite"/>
    </source>
</evidence>
<protein>
    <submittedName>
        <fullName evidence="2">Uncharacterized protein</fullName>
    </submittedName>
</protein>
<sequence length="223" mass="24763">MPFNELQRRDSWPPIIVRINVDDADDISAIDEDPFSYFLTSPDDLEDDEDLAAGIESSTKPTPVREISPSTIQHSPLPLIDDDEDEDFGFAMPLSLKDFALRHTSNGRESRATNRTDDGLKGLGITIPHLRSSRGRPAVRLTPLRNGRGRGQTRSLSARRPHSWRVPSPDLGSIKEERESDEEGKIEGEKKVGEGFSTSAPTPSKTEKAAPSPTPKKRVHWAF</sequence>
<name>A0A2T3AVF2_AMORE</name>
<feature type="compositionally biased region" description="Basic and acidic residues" evidence="1">
    <location>
        <begin position="106"/>
        <end position="120"/>
    </location>
</feature>
<proteinExistence type="predicted"/>
<feature type="region of interest" description="Disordered" evidence="1">
    <location>
        <begin position="53"/>
        <end position="84"/>
    </location>
</feature>
<reference evidence="2 3" key="1">
    <citation type="journal article" date="2018" name="New Phytol.">
        <title>Comparative genomics and transcriptomics depict ericoid mycorrhizal fungi as versatile saprotrophs and plant mutualists.</title>
        <authorList>
            <person name="Martino E."/>
            <person name="Morin E."/>
            <person name="Grelet G.A."/>
            <person name="Kuo A."/>
            <person name="Kohler A."/>
            <person name="Daghino S."/>
            <person name="Barry K.W."/>
            <person name="Cichocki N."/>
            <person name="Clum A."/>
            <person name="Dockter R.B."/>
            <person name="Hainaut M."/>
            <person name="Kuo R.C."/>
            <person name="LaButti K."/>
            <person name="Lindahl B.D."/>
            <person name="Lindquist E.A."/>
            <person name="Lipzen A."/>
            <person name="Khouja H.R."/>
            <person name="Magnuson J."/>
            <person name="Murat C."/>
            <person name="Ohm R.A."/>
            <person name="Singer S.W."/>
            <person name="Spatafora J.W."/>
            <person name="Wang M."/>
            <person name="Veneault-Fourrey C."/>
            <person name="Henrissat B."/>
            <person name="Grigoriev I.V."/>
            <person name="Martin F.M."/>
            <person name="Perotto S."/>
        </authorList>
    </citation>
    <scope>NUCLEOTIDE SEQUENCE [LARGE SCALE GENOMIC DNA]</scope>
    <source>
        <strain evidence="2 3">ATCC 22711</strain>
    </source>
</reference>
<dbReference type="GeneID" id="36575063"/>
<dbReference type="AlphaFoldDB" id="A0A2T3AVF2"/>
<evidence type="ECO:0000313" key="3">
    <source>
        <dbReference type="Proteomes" id="UP000241818"/>
    </source>
</evidence>
<dbReference type="EMBL" id="KZ679015">
    <property type="protein sequence ID" value="PSS12636.1"/>
    <property type="molecule type" value="Genomic_DNA"/>
</dbReference>